<dbReference type="GO" id="GO:0007030">
    <property type="term" value="P:Golgi organization"/>
    <property type="evidence" value="ECO:0007669"/>
    <property type="project" value="InterPro"/>
</dbReference>
<dbReference type="EMBL" id="PKFO01000006">
    <property type="protein sequence ID" value="PVH21908.1"/>
    <property type="molecule type" value="Genomic_DNA"/>
</dbReference>
<keyword evidence="5" id="KW-0653">Protein transport</keyword>
<dbReference type="Pfam" id="PF06148">
    <property type="entry name" value="COG2_N"/>
    <property type="match status" value="1"/>
</dbReference>
<dbReference type="PANTHER" id="PTHR12961:SF0">
    <property type="entry name" value="CONSERVED OLIGOMERIC GOLGI COMPLEX SUBUNIT 2"/>
    <property type="match status" value="1"/>
</dbReference>
<evidence type="ECO:0000256" key="2">
    <source>
        <dbReference type="ARBA" id="ARBA00007603"/>
    </source>
</evidence>
<evidence type="ECO:0000256" key="4">
    <source>
        <dbReference type="ARBA" id="ARBA00022448"/>
    </source>
</evidence>
<comment type="caution">
    <text evidence="10">The sequence shown here is derived from an EMBL/GenBank/DDBJ whole genome shotgun (WGS) entry which is preliminary data.</text>
</comment>
<accession>A0A2V1AVM4</accession>
<protein>
    <recommendedName>
        <fullName evidence="3">Conserved oligomeric Golgi complex subunit 2</fullName>
    </recommendedName>
    <alternativeName>
        <fullName evidence="8">Component of oligomeric Golgi complex 2</fullName>
    </alternativeName>
</protein>
<dbReference type="AlphaFoldDB" id="A0A2V1AVM4"/>
<dbReference type="RefSeq" id="XP_025342848.1">
    <property type="nucleotide sequence ID" value="XM_025488186.1"/>
</dbReference>
<evidence type="ECO:0000313" key="10">
    <source>
        <dbReference type="EMBL" id="PVH21908.1"/>
    </source>
</evidence>
<dbReference type="GO" id="GO:0006891">
    <property type="term" value="P:intra-Golgi vesicle-mediated transport"/>
    <property type="evidence" value="ECO:0007669"/>
    <property type="project" value="TreeGrafter"/>
</dbReference>
<comment type="subcellular location">
    <subcellularLocation>
        <location evidence="1">Golgi apparatus membrane</location>
        <topology evidence="1">Peripheral membrane protein</topology>
    </subcellularLocation>
</comment>
<name>A0A2V1AVM4_9ASCO</name>
<dbReference type="GO" id="GO:0017119">
    <property type="term" value="C:Golgi transport complex"/>
    <property type="evidence" value="ECO:0007669"/>
    <property type="project" value="TreeGrafter"/>
</dbReference>
<organism evidence="10 11">
    <name type="scientific">Candidozyma haemuli</name>
    <dbReference type="NCBI Taxonomy" id="45357"/>
    <lineage>
        <taxon>Eukaryota</taxon>
        <taxon>Fungi</taxon>
        <taxon>Dikarya</taxon>
        <taxon>Ascomycota</taxon>
        <taxon>Saccharomycotina</taxon>
        <taxon>Pichiomycetes</taxon>
        <taxon>Metschnikowiaceae</taxon>
        <taxon>Candidozyma</taxon>
    </lineage>
</organism>
<evidence type="ECO:0000256" key="6">
    <source>
        <dbReference type="ARBA" id="ARBA00023034"/>
    </source>
</evidence>
<dbReference type="OrthoDB" id="332281at2759"/>
<dbReference type="PANTHER" id="PTHR12961">
    <property type="entry name" value="CONSERVED OLIGOMERIC GOLGI COMPLEX COMPONENT 2"/>
    <property type="match status" value="1"/>
</dbReference>
<evidence type="ECO:0000256" key="1">
    <source>
        <dbReference type="ARBA" id="ARBA00004395"/>
    </source>
</evidence>
<keyword evidence="6" id="KW-0333">Golgi apparatus</keyword>
<dbReference type="GO" id="GO:0015031">
    <property type="term" value="P:protein transport"/>
    <property type="evidence" value="ECO:0007669"/>
    <property type="project" value="UniProtKB-KW"/>
</dbReference>
<dbReference type="VEuPathDB" id="FungiDB:CXQ85_004572"/>
<keyword evidence="4" id="KW-0813">Transport</keyword>
<feature type="domain" description="Conserved oligomeric Golgi complex subunit 2 N-terminal" evidence="9">
    <location>
        <begin position="26"/>
        <end position="90"/>
    </location>
</feature>
<keyword evidence="7" id="KW-0472">Membrane</keyword>
<dbReference type="InterPro" id="IPR024602">
    <property type="entry name" value="COG_su2_N"/>
</dbReference>
<dbReference type="GO" id="GO:0000139">
    <property type="term" value="C:Golgi membrane"/>
    <property type="evidence" value="ECO:0007669"/>
    <property type="project" value="UniProtKB-SubCell"/>
</dbReference>
<evidence type="ECO:0000256" key="8">
    <source>
        <dbReference type="ARBA" id="ARBA00031344"/>
    </source>
</evidence>
<evidence type="ECO:0000313" key="11">
    <source>
        <dbReference type="Proteomes" id="UP000244309"/>
    </source>
</evidence>
<dbReference type="InterPro" id="IPR009316">
    <property type="entry name" value="COG2"/>
</dbReference>
<dbReference type="Proteomes" id="UP000244309">
    <property type="component" value="Unassembled WGS sequence"/>
</dbReference>
<sequence length="248" mass="28049">MFASYLDGKDDFVYPAIITRDDFADNPDFDPDSFLYDNHRFTSLDSLLRDLKSLSQTLNQDLLDLVNSEYTSFIQLGQSIGGCLDLINNISLDVGKFNQQLQFSKKNLTDSSVTAKRALQQKERLNVLKNKAKLILLLNEQCSSFETLLGLDIGELSSERLKPKLSTLTTLYLSATKIYAILNESKEDEGCVFFEKNLKTRLSSLQLEFKAYIKETLDTVKTKPSGYEDVIMSLLHCQRIVGNVSEAK</sequence>
<evidence type="ECO:0000256" key="3">
    <source>
        <dbReference type="ARBA" id="ARBA00020977"/>
    </source>
</evidence>
<keyword evidence="11" id="KW-1185">Reference proteome</keyword>
<evidence type="ECO:0000259" key="9">
    <source>
        <dbReference type="Pfam" id="PF06148"/>
    </source>
</evidence>
<dbReference type="GeneID" id="37009902"/>
<proteinExistence type="inferred from homology"/>
<comment type="similarity">
    <text evidence="2">Belongs to the COG2 family.</text>
</comment>
<evidence type="ECO:0000256" key="5">
    <source>
        <dbReference type="ARBA" id="ARBA00022927"/>
    </source>
</evidence>
<dbReference type="STRING" id="45357.A0A2V1AVM4"/>
<gene>
    <name evidence="10" type="ORF">CXQ85_004572</name>
</gene>
<reference evidence="10 11" key="1">
    <citation type="submission" date="2017-12" db="EMBL/GenBank/DDBJ databases">
        <title>Genome Sequence of a Multidrug-Resistant Candida haemulonii Isolate from a Patient with Chronic Leg Ulcers in Israel.</title>
        <authorList>
            <person name="Chow N.A."/>
            <person name="Gade L."/>
            <person name="Batra D."/>
            <person name="Rowe L.A."/>
            <person name="Ben-Ami R."/>
            <person name="Loparev V.N."/>
            <person name="Litvintseva A.P."/>
        </authorList>
    </citation>
    <scope>NUCLEOTIDE SEQUENCE [LARGE SCALE GENOMIC DNA]</scope>
    <source>
        <strain evidence="10 11">B11899</strain>
    </source>
</reference>
<evidence type="ECO:0000256" key="7">
    <source>
        <dbReference type="ARBA" id="ARBA00023136"/>
    </source>
</evidence>